<evidence type="ECO:0000313" key="1">
    <source>
        <dbReference type="EMBL" id="KAK6744053.1"/>
    </source>
</evidence>
<name>A0ABR1D293_NECAM</name>
<organism evidence="1 2">
    <name type="scientific">Necator americanus</name>
    <name type="common">Human hookworm</name>
    <dbReference type="NCBI Taxonomy" id="51031"/>
    <lineage>
        <taxon>Eukaryota</taxon>
        <taxon>Metazoa</taxon>
        <taxon>Ecdysozoa</taxon>
        <taxon>Nematoda</taxon>
        <taxon>Chromadorea</taxon>
        <taxon>Rhabditida</taxon>
        <taxon>Rhabditina</taxon>
        <taxon>Rhabditomorpha</taxon>
        <taxon>Strongyloidea</taxon>
        <taxon>Ancylostomatidae</taxon>
        <taxon>Bunostominae</taxon>
        <taxon>Necator</taxon>
    </lineage>
</organism>
<dbReference type="Proteomes" id="UP001303046">
    <property type="component" value="Unassembled WGS sequence"/>
</dbReference>
<comment type="caution">
    <text evidence="1">The sequence shown here is derived from an EMBL/GenBank/DDBJ whole genome shotgun (WGS) entry which is preliminary data.</text>
</comment>
<dbReference type="EMBL" id="JAVFWL010000003">
    <property type="protein sequence ID" value="KAK6744053.1"/>
    <property type="molecule type" value="Genomic_DNA"/>
</dbReference>
<reference evidence="1 2" key="1">
    <citation type="submission" date="2023-08" db="EMBL/GenBank/DDBJ databases">
        <title>A Necator americanus chromosomal reference genome.</title>
        <authorList>
            <person name="Ilik V."/>
            <person name="Petrzelkova K.J."/>
            <person name="Pardy F."/>
            <person name="Fuh T."/>
            <person name="Niatou-Singa F.S."/>
            <person name="Gouil Q."/>
            <person name="Baker L."/>
            <person name="Ritchie M.E."/>
            <person name="Jex A.R."/>
            <person name="Gazzola D."/>
            <person name="Li H."/>
            <person name="Toshio Fujiwara R."/>
            <person name="Zhan B."/>
            <person name="Aroian R.V."/>
            <person name="Pafco B."/>
            <person name="Schwarz E.M."/>
        </authorList>
    </citation>
    <scope>NUCLEOTIDE SEQUENCE [LARGE SCALE GENOMIC DNA]</scope>
    <source>
        <strain evidence="1 2">Aroian</strain>
        <tissue evidence="1">Whole animal</tissue>
    </source>
</reference>
<gene>
    <name evidence="1" type="primary">Necator_chrIII.g11774</name>
    <name evidence="1" type="ORF">RB195_011009</name>
</gene>
<evidence type="ECO:0000313" key="2">
    <source>
        <dbReference type="Proteomes" id="UP001303046"/>
    </source>
</evidence>
<evidence type="ECO:0008006" key="3">
    <source>
        <dbReference type="Google" id="ProtNLM"/>
    </source>
</evidence>
<sequence>MAGLKDEECRTKFRQRVSTHVGVWNRKKIGDADSFTKCVKDAAWEAPRFYCGAISSPSYLRKQNLCIILHAPPAALMISLKNSKAAKASEKEFASSMQQDRDNDWALRAKEFEKAWEAKIPRKICFTKTVNKKMFSSPQHCQ</sequence>
<protein>
    <recommendedName>
        <fullName evidence="3">Ground-like domain protein</fullName>
    </recommendedName>
</protein>
<accession>A0ABR1D293</accession>
<proteinExistence type="predicted"/>
<keyword evidence="2" id="KW-1185">Reference proteome</keyword>